<feature type="domain" description="Cytochrome c" evidence="9">
    <location>
        <begin position="31"/>
        <end position="158"/>
    </location>
</feature>
<keyword evidence="2 8" id="KW-0349">Heme</keyword>
<dbReference type="PROSITE" id="PS51007">
    <property type="entry name" value="CYTC"/>
    <property type="match status" value="2"/>
</dbReference>
<dbReference type="GO" id="GO:0004130">
    <property type="term" value="F:cytochrome-c peroxidase activity"/>
    <property type="evidence" value="ECO:0007669"/>
    <property type="project" value="UniProtKB-EC"/>
</dbReference>
<keyword evidence="4" id="KW-0732">Signal</keyword>
<dbReference type="Proteomes" id="UP000789359">
    <property type="component" value="Unassembled WGS sequence"/>
</dbReference>
<dbReference type="PANTHER" id="PTHR30600:SF7">
    <property type="entry name" value="CYTOCHROME C PEROXIDASE-RELATED"/>
    <property type="match status" value="1"/>
</dbReference>
<dbReference type="InterPro" id="IPR026259">
    <property type="entry name" value="MauG/Cytc_peroxidase"/>
</dbReference>
<evidence type="ECO:0000313" key="11">
    <source>
        <dbReference type="Proteomes" id="UP000789359"/>
    </source>
</evidence>
<dbReference type="Pfam" id="PF03150">
    <property type="entry name" value="CCP_MauG"/>
    <property type="match status" value="1"/>
</dbReference>
<evidence type="ECO:0000256" key="8">
    <source>
        <dbReference type="PROSITE-ProRule" id="PRU00433"/>
    </source>
</evidence>
<evidence type="ECO:0000256" key="7">
    <source>
        <dbReference type="ARBA" id="ARBA00023004"/>
    </source>
</evidence>
<dbReference type="RefSeq" id="WP_230057330.1">
    <property type="nucleotide sequence ID" value="NZ_CAJHOE010000005.1"/>
</dbReference>
<evidence type="ECO:0000259" key="9">
    <source>
        <dbReference type="PROSITE" id="PS51007"/>
    </source>
</evidence>
<dbReference type="InterPro" id="IPR036909">
    <property type="entry name" value="Cyt_c-like_dom_sf"/>
</dbReference>
<evidence type="ECO:0000313" key="10">
    <source>
        <dbReference type="EMBL" id="CAD7288977.1"/>
    </source>
</evidence>
<keyword evidence="7 8" id="KW-0408">Iron</keyword>
<keyword evidence="3 8" id="KW-0479">Metal-binding</keyword>
<dbReference type="PANTHER" id="PTHR30600">
    <property type="entry name" value="CYTOCHROME C PEROXIDASE-RELATED"/>
    <property type="match status" value="1"/>
</dbReference>
<evidence type="ECO:0000256" key="4">
    <source>
        <dbReference type="ARBA" id="ARBA00022729"/>
    </source>
</evidence>
<reference evidence="10 11" key="1">
    <citation type="submission" date="2020-11" db="EMBL/GenBank/DDBJ databases">
        <authorList>
            <person name="Peeters C."/>
        </authorList>
    </citation>
    <scope>NUCLEOTIDE SEQUENCE [LARGE SCALE GENOMIC DNA]</scope>
    <source>
        <strain evidence="10 11">LMG 8286</strain>
    </source>
</reference>
<evidence type="ECO:0000256" key="3">
    <source>
        <dbReference type="ARBA" id="ARBA00022723"/>
    </source>
</evidence>
<protein>
    <submittedName>
        <fullName evidence="10">Cytochrome c551 peroxidase</fullName>
        <ecNumber evidence="10">1.11.1.5</ecNumber>
    </submittedName>
</protein>
<dbReference type="InterPro" id="IPR009056">
    <property type="entry name" value="Cyt_c-like_dom"/>
</dbReference>
<dbReference type="EC" id="1.11.1.5" evidence="10"/>
<accession>A0ABM8Q7P0</accession>
<dbReference type="Gene3D" id="1.10.760.10">
    <property type="entry name" value="Cytochrome c-like domain"/>
    <property type="match status" value="2"/>
</dbReference>
<evidence type="ECO:0000256" key="1">
    <source>
        <dbReference type="ARBA" id="ARBA00004418"/>
    </source>
</evidence>
<dbReference type="InterPro" id="IPR051395">
    <property type="entry name" value="Cytochrome_c_Peroxidase/MauG"/>
</dbReference>
<proteinExistence type="predicted"/>
<sequence>MRKIILILFFAVFALSDELFVPSLGLKYDESKAQLGKRIFFDKRISPNGTVSCESCHNLYWDFSGTVRTKVHENAINPPSIINAAHNYLYTISGNIRSLKDQIQIALLSYKQLGSSEDLIISALNKTSDYRAAFKEIYDDSINTNNIVDVLEHFIKAVYTADSPFDRYLLGNKNALSDEQKEGFEIFNKIGCSACHNGVNLGANLRHQTDFHRHMTSDEGQDIKSELFRVPPLRNIGRTAPYLHDGSIVLLKDVIERVAKIQLARSLSQDELDKLYKFLMSLSGERPRILK</sequence>
<keyword evidence="11" id="KW-1185">Reference proteome</keyword>
<dbReference type="EMBL" id="CAJHOE010000005">
    <property type="protein sequence ID" value="CAD7288977.1"/>
    <property type="molecule type" value="Genomic_DNA"/>
</dbReference>
<comment type="caution">
    <text evidence="10">The sequence shown here is derived from an EMBL/GenBank/DDBJ whole genome shotgun (WGS) entry which is preliminary data.</text>
</comment>
<feature type="domain" description="Cytochrome c" evidence="9">
    <location>
        <begin position="178"/>
        <end position="283"/>
    </location>
</feature>
<dbReference type="InterPro" id="IPR004852">
    <property type="entry name" value="Di-haem_cyt_c_peroxidsae"/>
</dbReference>
<gene>
    <name evidence="10" type="primary">ccp</name>
    <name evidence="10" type="ORF">LMG8286_01587</name>
</gene>
<evidence type="ECO:0000256" key="6">
    <source>
        <dbReference type="ARBA" id="ARBA00023002"/>
    </source>
</evidence>
<keyword evidence="5" id="KW-0574">Periplasm</keyword>
<dbReference type="SUPFAM" id="SSF46626">
    <property type="entry name" value="Cytochrome c"/>
    <property type="match status" value="2"/>
</dbReference>
<organism evidence="10 11">
    <name type="scientific">Campylobacter suis</name>
    <dbReference type="NCBI Taxonomy" id="2790657"/>
    <lineage>
        <taxon>Bacteria</taxon>
        <taxon>Pseudomonadati</taxon>
        <taxon>Campylobacterota</taxon>
        <taxon>Epsilonproteobacteria</taxon>
        <taxon>Campylobacterales</taxon>
        <taxon>Campylobacteraceae</taxon>
        <taxon>Campylobacter</taxon>
    </lineage>
</organism>
<evidence type="ECO:0000256" key="5">
    <source>
        <dbReference type="ARBA" id="ARBA00022764"/>
    </source>
</evidence>
<name>A0ABM8Q7P0_9BACT</name>
<keyword evidence="10" id="KW-0575">Peroxidase</keyword>
<comment type="subcellular location">
    <subcellularLocation>
        <location evidence="1">Periplasm</location>
    </subcellularLocation>
</comment>
<evidence type="ECO:0000256" key="2">
    <source>
        <dbReference type="ARBA" id="ARBA00022617"/>
    </source>
</evidence>
<keyword evidence="6 10" id="KW-0560">Oxidoreductase</keyword>
<dbReference type="PIRSF" id="PIRSF000294">
    <property type="entry name" value="Cytochrome-c_peroxidase"/>
    <property type="match status" value="1"/>
</dbReference>